<proteinExistence type="predicted"/>
<evidence type="ECO:0000313" key="2">
    <source>
        <dbReference type="Proteomes" id="UP000006729"/>
    </source>
</evidence>
<sequence length="62" mass="7104">MHLLGRNLNIPIQRALSRRKCCLELVKMAVCLSLNVLGQVSLSRLHPYLFRICSQSWLPLPC</sequence>
<name>A0A3N7FSJ3_POPTR</name>
<evidence type="ECO:0000313" key="1">
    <source>
        <dbReference type="EMBL" id="RQO89511.1"/>
    </source>
</evidence>
<reference evidence="1 2" key="1">
    <citation type="journal article" date="2006" name="Science">
        <title>The genome of black cottonwood, Populus trichocarpa (Torr. &amp; Gray).</title>
        <authorList>
            <person name="Tuskan G.A."/>
            <person name="Difazio S."/>
            <person name="Jansson S."/>
            <person name="Bohlmann J."/>
            <person name="Grigoriev I."/>
            <person name="Hellsten U."/>
            <person name="Putnam N."/>
            <person name="Ralph S."/>
            <person name="Rombauts S."/>
            <person name="Salamov A."/>
            <person name="Schein J."/>
            <person name="Sterck L."/>
            <person name="Aerts A."/>
            <person name="Bhalerao R.R."/>
            <person name="Bhalerao R.P."/>
            <person name="Blaudez D."/>
            <person name="Boerjan W."/>
            <person name="Brun A."/>
            <person name="Brunner A."/>
            <person name="Busov V."/>
            <person name="Campbell M."/>
            <person name="Carlson J."/>
            <person name="Chalot M."/>
            <person name="Chapman J."/>
            <person name="Chen G.L."/>
            <person name="Cooper D."/>
            <person name="Coutinho P.M."/>
            <person name="Couturier J."/>
            <person name="Covert S."/>
            <person name="Cronk Q."/>
            <person name="Cunningham R."/>
            <person name="Davis J."/>
            <person name="Degroeve S."/>
            <person name="Dejardin A."/>
            <person name="Depamphilis C."/>
            <person name="Detter J."/>
            <person name="Dirks B."/>
            <person name="Dubchak I."/>
            <person name="Duplessis S."/>
            <person name="Ehlting J."/>
            <person name="Ellis B."/>
            <person name="Gendler K."/>
            <person name="Goodstein D."/>
            <person name="Gribskov M."/>
            <person name="Grimwood J."/>
            <person name="Groover A."/>
            <person name="Gunter L."/>
            <person name="Hamberger B."/>
            <person name="Heinze B."/>
            <person name="Helariutta Y."/>
            <person name="Henrissat B."/>
            <person name="Holligan D."/>
            <person name="Holt R."/>
            <person name="Huang W."/>
            <person name="Islam-Faridi N."/>
            <person name="Jones S."/>
            <person name="Jones-Rhoades M."/>
            <person name="Jorgensen R."/>
            <person name="Joshi C."/>
            <person name="Kangasjarvi J."/>
            <person name="Karlsson J."/>
            <person name="Kelleher C."/>
            <person name="Kirkpatrick R."/>
            <person name="Kirst M."/>
            <person name="Kohler A."/>
            <person name="Kalluri U."/>
            <person name="Larimer F."/>
            <person name="Leebens-Mack J."/>
            <person name="Leple J.C."/>
            <person name="Locascio P."/>
            <person name="Lou Y."/>
            <person name="Lucas S."/>
            <person name="Martin F."/>
            <person name="Montanini B."/>
            <person name="Napoli C."/>
            <person name="Nelson D.R."/>
            <person name="Nelson C."/>
            <person name="Nieminen K."/>
            <person name="Nilsson O."/>
            <person name="Pereda V."/>
            <person name="Peter G."/>
            <person name="Philippe R."/>
            <person name="Pilate G."/>
            <person name="Poliakov A."/>
            <person name="Razumovskaya J."/>
            <person name="Richardson P."/>
            <person name="Rinaldi C."/>
            <person name="Ritland K."/>
            <person name="Rouze P."/>
            <person name="Ryaboy D."/>
            <person name="Schmutz J."/>
            <person name="Schrader J."/>
            <person name="Segerman B."/>
            <person name="Shin H."/>
            <person name="Siddiqui A."/>
            <person name="Sterky F."/>
            <person name="Terry A."/>
            <person name="Tsai C.J."/>
            <person name="Uberbacher E."/>
            <person name="Unneberg P."/>
            <person name="Vahala J."/>
            <person name="Wall K."/>
            <person name="Wessler S."/>
            <person name="Yang G."/>
            <person name="Yin T."/>
            <person name="Douglas C."/>
            <person name="Marra M."/>
            <person name="Sandberg G."/>
            <person name="Van de Peer Y."/>
            <person name="Rokhsar D."/>
        </authorList>
    </citation>
    <scope>NUCLEOTIDE SEQUENCE [LARGE SCALE GENOMIC DNA]</scope>
    <source>
        <strain evidence="2">cv. Nisqually</strain>
    </source>
</reference>
<gene>
    <name evidence="1" type="ORF">POPTR_004G182950</name>
</gene>
<accession>A0A3N7FSJ3</accession>
<organism evidence="1 2">
    <name type="scientific">Populus trichocarpa</name>
    <name type="common">Western balsam poplar</name>
    <name type="synonym">Populus balsamifera subsp. trichocarpa</name>
    <dbReference type="NCBI Taxonomy" id="3694"/>
    <lineage>
        <taxon>Eukaryota</taxon>
        <taxon>Viridiplantae</taxon>
        <taxon>Streptophyta</taxon>
        <taxon>Embryophyta</taxon>
        <taxon>Tracheophyta</taxon>
        <taxon>Spermatophyta</taxon>
        <taxon>Magnoliopsida</taxon>
        <taxon>eudicotyledons</taxon>
        <taxon>Gunneridae</taxon>
        <taxon>Pentapetalae</taxon>
        <taxon>rosids</taxon>
        <taxon>fabids</taxon>
        <taxon>Malpighiales</taxon>
        <taxon>Salicaceae</taxon>
        <taxon>Saliceae</taxon>
        <taxon>Populus</taxon>
    </lineage>
</organism>
<keyword evidence="2" id="KW-1185">Reference proteome</keyword>
<dbReference type="InParanoid" id="A0A3N7FSJ3"/>
<dbReference type="AlphaFoldDB" id="A0A3N7FSJ3"/>
<dbReference type="Proteomes" id="UP000006729">
    <property type="component" value="Chromosome 4"/>
</dbReference>
<dbReference type="EMBL" id="CM009293">
    <property type="protein sequence ID" value="RQO89511.1"/>
    <property type="molecule type" value="Genomic_DNA"/>
</dbReference>
<protein>
    <submittedName>
        <fullName evidence="1">Uncharacterized protein</fullName>
    </submittedName>
</protein>